<evidence type="ECO:0000256" key="3">
    <source>
        <dbReference type="ARBA" id="ARBA00022490"/>
    </source>
</evidence>
<sequence>MGQYQRLLLIADRTLHQSPALLRAVALAKVCGAVLHVCAFVEPVPIVHLWEEKVDEAAFQRYLRRYRRWMSEEIQRLSGEGLKVSVEVVFTTHPLLDILKHVEEFKPDLLIKDATLEPVLKRVFITPLDCHLLRECPVPVHLVNQARYGLPHRIVAAVDPFDPQPQISGLNDVIIQTANALALQCDAPLHLLYAYDLSPAFNGDVALVSGGWGLDYMEELRESLHLAFVTLADRYGVPPERRHFVMGQPVRALSEFVEEYFADVVVMGTVHRVGLDRLIGSTTERALYSVPGSILAVRSPGLAVREARPGDSRRPVA</sequence>
<dbReference type="EMBL" id="CP017886">
    <property type="protein sequence ID" value="APC18433.1"/>
    <property type="molecule type" value="Genomic_DNA"/>
</dbReference>
<keyword evidence="3" id="KW-0963">Cytoplasm</keyword>
<reference evidence="7" key="1">
    <citation type="submission" date="2016-10" db="EMBL/GenBank/DDBJ databases">
        <title>Pseudomonas frederiksbergensis ERGS4:02 complete genome.</title>
        <authorList>
            <person name="Kumar R."/>
            <person name="Acharya V."/>
            <person name="Singh D."/>
        </authorList>
    </citation>
    <scope>NUCLEOTIDE SEQUENCE [LARGE SCALE GENOMIC DNA]</scope>
    <source>
        <strain evidence="7">ERGS4:02</strain>
    </source>
</reference>
<dbReference type="AlphaFoldDB" id="A0A1J0EQQ7"/>
<name>A0A1J0EQQ7_9PSED</name>
<dbReference type="GO" id="GO:0005737">
    <property type="term" value="C:cytoplasm"/>
    <property type="evidence" value="ECO:0007669"/>
    <property type="project" value="UniProtKB-SubCell"/>
</dbReference>
<evidence type="ECO:0000313" key="7">
    <source>
        <dbReference type="Proteomes" id="UP000182567"/>
    </source>
</evidence>
<dbReference type="Pfam" id="PF00582">
    <property type="entry name" value="Usp"/>
    <property type="match status" value="2"/>
</dbReference>
<dbReference type="Gene3D" id="3.40.50.12370">
    <property type="match status" value="1"/>
</dbReference>
<protein>
    <submittedName>
        <fullName evidence="6">Universal stress protein</fullName>
    </submittedName>
</protein>
<evidence type="ECO:0000259" key="5">
    <source>
        <dbReference type="Pfam" id="PF00582"/>
    </source>
</evidence>
<comment type="function">
    <text evidence="4">Required for resistance to DNA-damaging agents.</text>
</comment>
<evidence type="ECO:0000256" key="2">
    <source>
        <dbReference type="ARBA" id="ARBA00008791"/>
    </source>
</evidence>
<comment type="similarity">
    <text evidence="2">Belongs to the universal stress protein A family.</text>
</comment>
<accession>A0A1J0EQQ7</accession>
<evidence type="ECO:0000313" key="6">
    <source>
        <dbReference type="EMBL" id="APC18433.1"/>
    </source>
</evidence>
<dbReference type="PANTHER" id="PTHR47892">
    <property type="entry name" value="UNIVERSAL STRESS PROTEIN E"/>
    <property type="match status" value="1"/>
</dbReference>
<evidence type="ECO:0000256" key="1">
    <source>
        <dbReference type="ARBA" id="ARBA00004496"/>
    </source>
</evidence>
<organism evidence="6 7">
    <name type="scientific">Pseudomonas frederiksbergensis</name>
    <dbReference type="NCBI Taxonomy" id="104087"/>
    <lineage>
        <taxon>Bacteria</taxon>
        <taxon>Pseudomonadati</taxon>
        <taxon>Pseudomonadota</taxon>
        <taxon>Gammaproteobacteria</taxon>
        <taxon>Pseudomonadales</taxon>
        <taxon>Pseudomonadaceae</taxon>
        <taxon>Pseudomonas</taxon>
    </lineage>
</organism>
<dbReference type="GeneID" id="46911137"/>
<feature type="domain" description="UspA" evidence="5">
    <location>
        <begin position="4"/>
        <end position="143"/>
    </location>
</feature>
<feature type="domain" description="UspA" evidence="5">
    <location>
        <begin position="173"/>
        <end position="298"/>
    </location>
</feature>
<evidence type="ECO:0000256" key="4">
    <source>
        <dbReference type="ARBA" id="ARBA00037131"/>
    </source>
</evidence>
<dbReference type="RefSeq" id="WP_071554598.1">
    <property type="nucleotide sequence ID" value="NZ_CP017886.1"/>
</dbReference>
<dbReference type="Proteomes" id="UP000182567">
    <property type="component" value="Chromosome"/>
</dbReference>
<proteinExistence type="inferred from homology"/>
<comment type="subcellular location">
    <subcellularLocation>
        <location evidence="1">Cytoplasm</location>
    </subcellularLocation>
</comment>
<dbReference type="SUPFAM" id="SSF52402">
    <property type="entry name" value="Adenine nucleotide alpha hydrolases-like"/>
    <property type="match status" value="2"/>
</dbReference>
<dbReference type="OrthoDB" id="239260at2"/>
<dbReference type="PANTHER" id="PTHR47892:SF1">
    <property type="entry name" value="UNIVERSAL STRESS PROTEIN E"/>
    <property type="match status" value="1"/>
</dbReference>
<gene>
    <name evidence="6" type="ORF">BLL42_22935</name>
</gene>
<dbReference type="InterPro" id="IPR006016">
    <property type="entry name" value="UspA"/>
</dbReference>